<accession>A0A166YQ98</accession>
<evidence type="ECO:0000256" key="1">
    <source>
        <dbReference type="SAM" id="SignalP"/>
    </source>
</evidence>
<dbReference type="EMBL" id="AUYB01000080">
    <property type="protein sequence ID" value="KZN43258.1"/>
    <property type="molecule type" value="Genomic_DNA"/>
</dbReference>
<dbReference type="Pfam" id="PF00144">
    <property type="entry name" value="Beta-lactamase"/>
    <property type="match status" value="1"/>
</dbReference>
<name>A0A166YQ98_9GAMM</name>
<dbReference type="Gene3D" id="3.40.710.10">
    <property type="entry name" value="DD-peptidase/beta-lactamase superfamily"/>
    <property type="match status" value="1"/>
</dbReference>
<protein>
    <recommendedName>
        <fullName evidence="2">Beta-lactamase-related domain-containing protein</fullName>
    </recommendedName>
</protein>
<feature type="domain" description="Beta-lactamase-related" evidence="2">
    <location>
        <begin position="138"/>
        <end position="423"/>
    </location>
</feature>
<comment type="caution">
    <text evidence="3">The sequence shown here is derived from an EMBL/GenBank/DDBJ whole genome shotgun (WGS) entry which is preliminary data.</text>
</comment>
<dbReference type="PANTHER" id="PTHR43283:SF7">
    <property type="entry name" value="BETA-LACTAMASE-RELATED DOMAIN-CONTAINING PROTEIN"/>
    <property type="match status" value="1"/>
</dbReference>
<gene>
    <name evidence="3" type="ORF">N475_09145</name>
</gene>
<dbReference type="SUPFAM" id="SSF56601">
    <property type="entry name" value="beta-lactamase/transpeptidase-like"/>
    <property type="match status" value="1"/>
</dbReference>
<feature type="signal peptide" evidence="1">
    <location>
        <begin position="1"/>
        <end position="30"/>
    </location>
</feature>
<dbReference type="RefSeq" id="WP_063364712.1">
    <property type="nucleotide sequence ID" value="NZ_AQHB01000019.1"/>
</dbReference>
<organism evidence="3 4">
    <name type="scientific">Pseudoalteromonas luteoviolacea DSM 6061</name>
    <dbReference type="NCBI Taxonomy" id="1365250"/>
    <lineage>
        <taxon>Bacteria</taxon>
        <taxon>Pseudomonadati</taxon>
        <taxon>Pseudomonadota</taxon>
        <taxon>Gammaproteobacteria</taxon>
        <taxon>Alteromonadales</taxon>
        <taxon>Pseudoalteromonadaceae</taxon>
        <taxon>Pseudoalteromonas</taxon>
    </lineage>
</organism>
<dbReference type="PANTHER" id="PTHR43283">
    <property type="entry name" value="BETA-LACTAMASE-RELATED"/>
    <property type="match status" value="1"/>
</dbReference>
<proteinExistence type="predicted"/>
<keyword evidence="4" id="KW-1185">Reference proteome</keyword>
<evidence type="ECO:0000313" key="3">
    <source>
        <dbReference type="EMBL" id="KZN43258.1"/>
    </source>
</evidence>
<sequence length="447" mass="49108">MTINKRVVQCIFRLIWLVNLSLCLSSAVSASPDVINKHLTDSQSDPTKLGLMTGFPPPVDKRVMLPDSNFFSFPNLRWSVCNMRALLPTENIKRDPFNATPMSYALMQGIDSVTFSPMNSSTRMSWHDSLAANYTDGILVLHKNKVVYERYRGCMDEHTNHAAMSMTKSLTGLIAEILIARGKIDESAKVRSIIPELQGSAFGDATVRQVMDMTTSLRYSENYADPNADIWQYSYAANPLPKPKEYAGPVGYFEYLQTVQKSGVHGKEFGYKTVNSDVLGWIVARASGKKFNVLASELIWSKLGMEYSADITVDGIGTPFAGGGLSATLRDLARIGIVMLNNGKINGVQIIPTSAVASIRQGGDKSVFSTAGFKTIPNGSYRSMWWHFHNEHGAFAARGVHGQTIYIDPKAKMIIVRLSSHPVAANSAIDPTSLPAYHALAKFLLAQ</sequence>
<dbReference type="AlphaFoldDB" id="A0A166YQ98"/>
<feature type="chain" id="PRO_5007882898" description="Beta-lactamase-related domain-containing protein" evidence="1">
    <location>
        <begin position="31"/>
        <end position="447"/>
    </location>
</feature>
<reference evidence="3 4" key="1">
    <citation type="submission" date="2013-07" db="EMBL/GenBank/DDBJ databases">
        <title>Comparative Genomic and Metabolomic Analysis of Twelve Strains of Pseudoalteromonas luteoviolacea.</title>
        <authorList>
            <person name="Vynne N.G."/>
            <person name="Mansson M."/>
            <person name="Gram L."/>
        </authorList>
    </citation>
    <scope>NUCLEOTIDE SEQUENCE [LARGE SCALE GENOMIC DNA]</scope>
    <source>
        <strain evidence="3 4">DSM 6061</strain>
    </source>
</reference>
<dbReference type="PATRIC" id="fig|1365250.3.peg.808"/>
<keyword evidence="1" id="KW-0732">Signal</keyword>
<dbReference type="Proteomes" id="UP000076643">
    <property type="component" value="Unassembled WGS sequence"/>
</dbReference>
<dbReference type="InterPro" id="IPR001466">
    <property type="entry name" value="Beta-lactam-related"/>
</dbReference>
<dbReference type="InterPro" id="IPR050789">
    <property type="entry name" value="Diverse_Enzym_Activities"/>
</dbReference>
<dbReference type="InterPro" id="IPR012338">
    <property type="entry name" value="Beta-lactam/transpept-like"/>
</dbReference>
<evidence type="ECO:0000259" key="2">
    <source>
        <dbReference type="Pfam" id="PF00144"/>
    </source>
</evidence>
<evidence type="ECO:0000313" key="4">
    <source>
        <dbReference type="Proteomes" id="UP000076643"/>
    </source>
</evidence>